<gene>
    <name evidence="1" type="ordered locus">MTR_6g014260</name>
</gene>
<accession>G7KM83</accession>
<proteinExistence type="predicted"/>
<reference evidence="1 3" key="2">
    <citation type="journal article" date="2014" name="BMC Genomics">
        <title>An improved genome release (version Mt4.0) for the model legume Medicago truncatula.</title>
        <authorList>
            <person name="Tang H."/>
            <person name="Krishnakumar V."/>
            <person name="Bidwell S."/>
            <person name="Rosen B."/>
            <person name="Chan A."/>
            <person name="Zhou S."/>
            <person name="Gentzbittel L."/>
            <person name="Childs K.L."/>
            <person name="Yandell M."/>
            <person name="Gundlach H."/>
            <person name="Mayer K.F."/>
            <person name="Schwartz D.C."/>
            <person name="Town C.D."/>
        </authorList>
    </citation>
    <scope>GENOME REANNOTATION</scope>
    <source>
        <strain evidence="2 3">cv. Jemalong A17</strain>
    </source>
</reference>
<sequence length="57" mass="6430">MKSIHPTGQISSCLEAFYKEIPTDENLCAEGDKRPGGFSYMNLEKVIKKVLLKQNQT</sequence>
<evidence type="ECO:0000313" key="3">
    <source>
        <dbReference type="Proteomes" id="UP000002051"/>
    </source>
</evidence>
<dbReference type="AlphaFoldDB" id="G7KM83"/>
<protein>
    <submittedName>
        <fullName evidence="1 2">Uncharacterized protein</fullName>
    </submittedName>
</protein>
<reference evidence="2" key="3">
    <citation type="submission" date="2015-04" db="UniProtKB">
        <authorList>
            <consortium name="EnsemblPlants"/>
        </authorList>
    </citation>
    <scope>IDENTIFICATION</scope>
    <source>
        <strain evidence="2">cv. Jemalong A17</strain>
    </source>
</reference>
<dbReference type="Proteomes" id="UP000002051">
    <property type="component" value="Chromosome 6"/>
</dbReference>
<dbReference type="PaxDb" id="3880-AES74880"/>
<dbReference type="EnsemblPlants" id="AES74880">
    <property type="protein sequence ID" value="AES74880"/>
    <property type="gene ID" value="MTR_6g014260"/>
</dbReference>
<reference evidence="1 3" key="1">
    <citation type="journal article" date="2011" name="Nature">
        <title>The Medicago genome provides insight into the evolution of rhizobial symbioses.</title>
        <authorList>
            <person name="Young N.D."/>
            <person name="Debelle F."/>
            <person name="Oldroyd G.E."/>
            <person name="Geurts R."/>
            <person name="Cannon S.B."/>
            <person name="Udvardi M.K."/>
            <person name="Benedito V.A."/>
            <person name="Mayer K.F."/>
            <person name="Gouzy J."/>
            <person name="Schoof H."/>
            <person name="Van de Peer Y."/>
            <person name="Proost S."/>
            <person name="Cook D.R."/>
            <person name="Meyers B.C."/>
            <person name="Spannagl M."/>
            <person name="Cheung F."/>
            <person name="De Mita S."/>
            <person name="Krishnakumar V."/>
            <person name="Gundlach H."/>
            <person name="Zhou S."/>
            <person name="Mudge J."/>
            <person name="Bharti A.K."/>
            <person name="Murray J.D."/>
            <person name="Naoumkina M.A."/>
            <person name="Rosen B."/>
            <person name="Silverstein K.A."/>
            <person name="Tang H."/>
            <person name="Rombauts S."/>
            <person name="Zhao P.X."/>
            <person name="Zhou P."/>
            <person name="Barbe V."/>
            <person name="Bardou P."/>
            <person name="Bechner M."/>
            <person name="Bellec A."/>
            <person name="Berger A."/>
            <person name="Berges H."/>
            <person name="Bidwell S."/>
            <person name="Bisseling T."/>
            <person name="Choisne N."/>
            <person name="Couloux A."/>
            <person name="Denny R."/>
            <person name="Deshpande S."/>
            <person name="Dai X."/>
            <person name="Doyle J.J."/>
            <person name="Dudez A.M."/>
            <person name="Farmer A.D."/>
            <person name="Fouteau S."/>
            <person name="Franken C."/>
            <person name="Gibelin C."/>
            <person name="Gish J."/>
            <person name="Goldstein S."/>
            <person name="Gonzalez A.J."/>
            <person name="Green P.J."/>
            <person name="Hallab A."/>
            <person name="Hartog M."/>
            <person name="Hua A."/>
            <person name="Humphray S.J."/>
            <person name="Jeong D.H."/>
            <person name="Jing Y."/>
            <person name="Jocker A."/>
            <person name="Kenton S.M."/>
            <person name="Kim D.J."/>
            <person name="Klee K."/>
            <person name="Lai H."/>
            <person name="Lang C."/>
            <person name="Lin S."/>
            <person name="Macmil S.L."/>
            <person name="Magdelenat G."/>
            <person name="Matthews L."/>
            <person name="McCorrison J."/>
            <person name="Monaghan E.L."/>
            <person name="Mun J.H."/>
            <person name="Najar F.Z."/>
            <person name="Nicholson C."/>
            <person name="Noirot C."/>
            <person name="O'Bleness M."/>
            <person name="Paule C.R."/>
            <person name="Poulain J."/>
            <person name="Prion F."/>
            <person name="Qin B."/>
            <person name="Qu C."/>
            <person name="Retzel E.F."/>
            <person name="Riddle C."/>
            <person name="Sallet E."/>
            <person name="Samain S."/>
            <person name="Samson N."/>
            <person name="Sanders I."/>
            <person name="Saurat O."/>
            <person name="Scarpelli C."/>
            <person name="Schiex T."/>
            <person name="Segurens B."/>
            <person name="Severin A.J."/>
            <person name="Sherrier D.J."/>
            <person name="Shi R."/>
            <person name="Sims S."/>
            <person name="Singer S.R."/>
            <person name="Sinharoy S."/>
            <person name="Sterck L."/>
            <person name="Viollet A."/>
            <person name="Wang B.B."/>
            <person name="Wang K."/>
            <person name="Wang M."/>
            <person name="Wang X."/>
            <person name="Warfsmann J."/>
            <person name="Weissenbach J."/>
            <person name="White D.D."/>
            <person name="White J.D."/>
            <person name="Wiley G.B."/>
            <person name="Wincker P."/>
            <person name="Xing Y."/>
            <person name="Yang L."/>
            <person name="Yao Z."/>
            <person name="Ying F."/>
            <person name="Zhai J."/>
            <person name="Zhou L."/>
            <person name="Zuber A."/>
            <person name="Denarie J."/>
            <person name="Dixon R.A."/>
            <person name="May G.D."/>
            <person name="Schwartz D.C."/>
            <person name="Rogers J."/>
            <person name="Quetier F."/>
            <person name="Town C.D."/>
            <person name="Roe B.A."/>
        </authorList>
    </citation>
    <scope>NUCLEOTIDE SEQUENCE [LARGE SCALE GENOMIC DNA]</scope>
    <source>
        <strain evidence="1">A17</strain>
        <strain evidence="2 3">cv. Jemalong A17</strain>
    </source>
</reference>
<dbReference type="HOGENOM" id="CLU_2999511_0_0_1"/>
<organism evidence="1 3">
    <name type="scientific">Medicago truncatula</name>
    <name type="common">Barrel medic</name>
    <name type="synonym">Medicago tribuloides</name>
    <dbReference type="NCBI Taxonomy" id="3880"/>
    <lineage>
        <taxon>Eukaryota</taxon>
        <taxon>Viridiplantae</taxon>
        <taxon>Streptophyta</taxon>
        <taxon>Embryophyta</taxon>
        <taxon>Tracheophyta</taxon>
        <taxon>Spermatophyta</taxon>
        <taxon>Magnoliopsida</taxon>
        <taxon>eudicotyledons</taxon>
        <taxon>Gunneridae</taxon>
        <taxon>Pentapetalae</taxon>
        <taxon>rosids</taxon>
        <taxon>fabids</taxon>
        <taxon>Fabales</taxon>
        <taxon>Fabaceae</taxon>
        <taxon>Papilionoideae</taxon>
        <taxon>50 kb inversion clade</taxon>
        <taxon>NPAAA clade</taxon>
        <taxon>Hologalegina</taxon>
        <taxon>IRL clade</taxon>
        <taxon>Trifolieae</taxon>
        <taxon>Medicago</taxon>
    </lineage>
</organism>
<keyword evidence="3" id="KW-1185">Reference proteome</keyword>
<name>G7KM83_MEDTR</name>
<evidence type="ECO:0000313" key="1">
    <source>
        <dbReference type="EMBL" id="AES74880.1"/>
    </source>
</evidence>
<evidence type="ECO:0000313" key="2">
    <source>
        <dbReference type="EnsemblPlants" id="AES74880"/>
    </source>
</evidence>
<dbReference type="EMBL" id="CM001222">
    <property type="protein sequence ID" value="AES74880.1"/>
    <property type="molecule type" value="Genomic_DNA"/>
</dbReference>